<dbReference type="SUPFAM" id="SSF82171">
    <property type="entry name" value="DPP6 N-terminal domain-like"/>
    <property type="match status" value="1"/>
</dbReference>
<dbReference type="Proteomes" id="UP000666369">
    <property type="component" value="Unassembled WGS sequence"/>
</dbReference>
<dbReference type="Gene3D" id="2.120.10.30">
    <property type="entry name" value="TolB, C-terminal domain"/>
    <property type="match status" value="2"/>
</dbReference>
<comment type="caution">
    <text evidence="4">The sequence shown here is derived from an EMBL/GenBank/DDBJ whole genome shotgun (WGS) entry which is preliminary data.</text>
</comment>
<organism evidence="4 5">
    <name type="scientific">Duganella aceris</name>
    <dbReference type="NCBI Taxonomy" id="2703883"/>
    <lineage>
        <taxon>Bacteria</taxon>
        <taxon>Pseudomonadati</taxon>
        <taxon>Pseudomonadota</taxon>
        <taxon>Betaproteobacteria</taxon>
        <taxon>Burkholderiales</taxon>
        <taxon>Oxalobacteraceae</taxon>
        <taxon>Telluria group</taxon>
        <taxon>Duganella</taxon>
    </lineage>
</organism>
<dbReference type="InterPro" id="IPR011042">
    <property type="entry name" value="6-blade_b-propeller_TolB-like"/>
</dbReference>
<dbReference type="InterPro" id="IPR011659">
    <property type="entry name" value="WD40"/>
</dbReference>
<evidence type="ECO:0000256" key="1">
    <source>
        <dbReference type="ARBA" id="ARBA00022801"/>
    </source>
</evidence>
<keyword evidence="1" id="KW-0378">Hydrolase</keyword>
<accession>A0ABX0FKQ4</accession>
<dbReference type="EMBL" id="JAADJT010000005">
    <property type="protein sequence ID" value="NGZ85167.1"/>
    <property type="molecule type" value="Genomic_DNA"/>
</dbReference>
<reference evidence="5" key="2">
    <citation type="submission" date="2023-07" db="EMBL/GenBank/DDBJ databases">
        <title>Duganella aceri sp. nov., isolated from tree sap.</title>
        <authorList>
            <person name="Kim I.S."/>
        </authorList>
    </citation>
    <scope>NUCLEOTIDE SEQUENCE [LARGE SCALE GENOMIC DNA]</scope>
    <source>
        <strain evidence="5">SAP-35</strain>
    </source>
</reference>
<keyword evidence="2" id="KW-0645">Protease</keyword>
<evidence type="ECO:0000259" key="3">
    <source>
        <dbReference type="Pfam" id="PF00326"/>
    </source>
</evidence>
<keyword evidence="2" id="KW-0720">Serine protease</keyword>
<sequence>MSVPLHSAILPQDHFDIKLPSDPKISPDGRFIAYTRTRADVASDSWIAELAVIDRESGVRHELGPAGQPCWAPDSKRLAFVPATEGAPTIALWHAGTLARSVVVTLPQQAGNLSWSPDGRLLAFVSRVAEAPAAVSGVEPAAWEHLRTPAWSAPGIYSDQLVRRVEGIDGEIADGYHHIFLLDLDTGATRQLTDGPYQHGGPLTGVTKMTLAGHISWTPDGRHIVMSMQRPAPQSGVYDPKTTIAADVYEFAVGDGAVRQLTDFGGPVCQASVSPDGRWIAFVGFRNEMKSFHTNLLYLMPRAGGPVRALPHPAEMEVHQQFQWLPDSSGLLLLLPDAGDGCIARVSLDGEWRTLTRDVGGSAASGYVLYQKGFSVARDGQIAYLRGAAARTDEVAVLAADGGAGPTLSNESDWLAQRAVAPVEAMWLETRPGGPRWQAWMLRPAGAPADEQLPLIVWLHGGPYLAWCPHFALIPQIWAARGYAVLMMNPRGSLGYGAAFTQELQHDFPGQDDLLILDAVEAAVARGGIDPHRVHLAGESAGGVLTGWLLGHSQRFASASVIYGVLDWTSQVLAVDRPDYFPFYWLPGAPWKPGMQEQYWARSPLSLVDRVRTPTLVLCGERDWRTPVAQSEMYYTALKLCGVDAALVRYPDDNHSFEWHPSHWMDLVEQVDRWMRGHSPAPAVKP</sequence>
<feature type="domain" description="Peptidase S9 prolyl oligopeptidase catalytic" evidence="3">
    <location>
        <begin position="469"/>
        <end position="676"/>
    </location>
</feature>
<keyword evidence="5" id="KW-1185">Reference proteome</keyword>
<dbReference type="Pfam" id="PF07676">
    <property type="entry name" value="PD40"/>
    <property type="match status" value="4"/>
</dbReference>
<dbReference type="SUPFAM" id="SSF53474">
    <property type="entry name" value="alpha/beta-Hydrolases"/>
    <property type="match status" value="1"/>
</dbReference>
<dbReference type="PANTHER" id="PTHR42776">
    <property type="entry name" value="SERINE PEPTIDASE S9 FAMILY MEMBER"/>
    <property type="match status" value="1"/>
</dbReference>
<gene>
    <name evidence="4" type="ORF">GW587_12995</name>
</gene>
<dbReference type="InterPro" id="IPR029058">
    <property type="entry name" value="AB_hydrolase_fold"/>
</dbReference>
<evidence type="ECO:0000313" key="5">
    <source>
        <dbReference type="Proteomes" id="UP000666369"/>
    </source>
</evidence>
<dbReference type="RefSeq" id="WP_166103351.1">
    <property type="nucleotide sequence ID" value="NZ_JAADJT010000005.1"/>
</dbReference>
<evidence type="ECO:0000313" key="4">
    <source>
        <dbReference type="EMBL" id="NGZ85167.1"/>
    </source>
</evidence>
<dbReference type="Pfam" id="PF00326">
    <property type="entry name" value="Peptidase_S9"/>
    <property type="match status" value="1"/>
</dbReference>
<dbReference type="InterPro" id="IPR001375">
    <property type="entry name" value="Peptidase_S9_cat"/>
</dbReference>
<evidence type="ECO:0000256" key="2">
    <source>
        <dbReference type="ARBA" id="ARBA00022825"/>
    </source>
</evidence>
<dbReference type="Gene3D" id="3.40.50.1820">
    <property type="entry name" value="alpha/beta hydrolase"/>
    <property type="match status" value="1"/>
</dbReference>
<proteinExistence type="predicted"/>
<reference evidence="4 5" key="1">
    <citation type="submission" date="2020-01" db="EMBL/GenBank/DDBJ databases">
        <authorList>
            <person name="Lee S.D."/>
        </authorList>
    </citation>
    <scope>NUCLEOTIDE SEQUENCE [LARGE SCALE GENOMIC DNA]</scope>
    <source>
        <strain evidence="4 5">SAP-35</strain>
    </source>
</reference>
<dbReference type="PANTHER" id="PTHR42776:SF27">
    <property type="entry name" value="DIPEPTIDYL PEPTIDASE FAMILY MEMBER 6"/>
    <property type="match status" value="1"/>
</dbReference>
<protein>
    <submittedName>
        <fullName evidence="4">S9 family peptidase</fullName>
    </submittedName>
</protein>
<name>A0ABX0FKQ4_9BURK</name>